<dbReference type="GO" id="GO:0015562">
    <property type="term" value="F:efflux transmembrane transporter activity"/>
    <property type="evidence" value="ECO:0007669"/>
    <property type="project" value="TreeGrafter"/>
</dbReference>
<gene>
    <name evidence="1" type="ORF">SAMN05444372_110108</name>
</gene>
<dbReference type="Gene3D" id="2.40.420.20">
    <property type="match status" value="1"/>
</dbReference>
<keyword evidence="2" id="KW-1185">Reference proteome</keyword>
<proteinExistence type="predicted"/>
<reference evidence="2" key="1">
    <citation type="submission" date="2016-11" db="EMBL/GenBank/DDBJ databases">
        <authorList>
            <person name="Varghese N."/>
            <person name="Submissions S."/>
        </authorList>
    </citation>
    <scope>NUCLEOTIDE SEQUENCE [LARGE SCALE GENOMIC DNA]</scope>
    <source>
        <strain evidence="2">DSM 17659</strain>
    </source>
</reference>
<organism evidence="1 2">
    <name type="scientific">Flavobacterium micromati</name>
    <dbReference type="NCBI Taxonomy" id="229205"/>
    <lineage>
        <taxon>Bacteria</taxon>
        <taxon>Pseudomonadati</taxon>
        <taxon>Bacteroidota</taxon>
        <taxon>Flavobacteriia</taxon>
        <taxon>Flavobacteriales</taxon>
        <taxon>Flavobacteriaceae</taxon>
        <taxon>Flavobacterium</taxon>
    </lineage>
</organism>
<dbReference type="SUPFAM" id="SSF51230">
    <property type="entry name" value="Single hybrid motif"/>
    <property type="match status" value="1"/>
</dbReference>
<name>A0A1M5N0D1_9FLAO</name>
<evidence type="ECO:0000313" key="2">
    <source>
        <dbReference type="Proteomes" id="UP000184020"/>
    </source>
</evidence>
<dbReference type="AlphaFoldDB" id="A0A1M5N0D1"/>
<dbReference type="Gene3D" id="2.40.50.100">
    <property type="match status" value="1"/>
</dbReference>
<dbReference type="GO" id="GO:1990281">
    <property type="term" value="C:efflux pump complex"/>
    <property type="evidence" value="ECO:0007669"/>
    <property type="project" value="TreeGrafter"/>
</dbReference>
<dbReference type="InterPro" id="IPR011053">
    <property type="entry name" value="Single_hybrid_motif"/>
</dbReference>
<dbReference type="STRING" id="229205.SAMN05444372_110108"/>
<dbReference type="PANTHER" id="PTHR30469">
    <property type="entry name" value="MULTIDRUG RESISTANCE PROTEIN MDTA"/>
    <property type="match status" value="1"/>
</dbReference>
<dbReference type="Proteomes" id="UP000184020">
    <property type="component" value="Unassembled WGS sequence"/>
</dbReference>
<dbReference type="EMBL" id="FQWF01000010">
    <property type="protein sequence ID" value="SHG83020.1"/>
    <property type="molecule type" value="Genomic_DNA"/>
</dbReference>
<dbReference type="OrthoDB" id="1435302at2"/>
<protein>
    <submittedName>
        <fullName evidence="1">Barrel-sandwich domain of CusB or HlyD membrane-fusion</fullName>
    </submittedName>
</protein>
<evidence type="ECO:0000313" key="1">
    <source>
        <dbReference type="EMBL" id="SHG83020.1"/>
    </source>
</evidence>
<accession>A0A1M5N0D1</accession>
<sequence length="317" mass="34838">MTLITGIQMKNKIITSLIILFFLVLLQSCKKQETTVKETETIIPVTVTTIDTTGIDDYEEVSGTVSYIVKTPIKSIITGYITAVNVKTNDKVVKGKRLFSIKTKEAIALGNDVNKLDSNLHFGNAVFISSSSNGFITAINVENGNYVQEGDILAIINDLNNYGVVINVPFELKKYLSINQQLPIYLPDGTSISSTIKQFIPAVDAASQMQSVFLKINANEVLPENLIVSVRIPKSNKSSITTVPKAAILSNEIETEYWVMLLKNDVTAIKVPVQIGLKNQERIEIIAPKFKVTDRIVISGNYGVGDTIKVKIINSVQ</sequence>